<evidence type="ECO:0000259" key="1">
    <source>
        <dbReference type="Pfam" id="PF00350"/>
    </source>
</evidence>
<dbReference type="CDD" id="cd00882">
    <property type="entry name" value="Ras_like_GTPase"/>
    <property type="match status" value="1"/>
</dbReference>
<gene>
    <name evidence="2" type="ORF">CLV30_12526</name>
</gene>
<protein>
    <submittedName>
        <fullName evidence="2">Dynamin family protein</fullName>
    </submittedName>
</protein>
<dbReference type="GO" id="GO:0043024">
    <property type="term" value="F:ribosomal small subunit binding"/>
    <property type="evidence" value="ECO:0007669"/>
    <property type="project" value="TreeGrafter"/>
</dbReference>
<accession>A0A2P8DHG0</accession>
<dbReference type="GO" id="GO:0019843">
    <property type="term" value="F:rRNA binding"/>
    <property type="evidence" value="ECO:0007669"/>
    <property type="project" value="TreeGrafter"/>
</dbReference>
<dbReference type="InterPro" id="IPR005662">
    <property type="entry name" value="GTPase_Era-like"/>
</dbReference>
<dbReference type="GO" id="GO:0000028">
    <property type="term" value="P:ribosomal small subunit assembly"/>
    <property type="evidence" value="ECO:0007669"/>
    <property type="project" value="TreeGrafter"/>
</dbReference>
<evidence type="ECO:0000313" key="2">
    <source>
        <dbReference type="EMBL" id="PSK96646.1"/>
    </source>
</evidence>
<comment type="caution">
    <text evidence="2">The sequence shown here is derived from an EMBL/GenBank/DDBJ whole genome shotgun (WGS) entry which is preliminary data.</text>
</comment>
<dbReference type="InterPro" id="IPR045063">
    <property type="entry name" value="Dynamin_N"/>
</dbReference>
<dbReference type="GO" id="GO:0005829">
    <property type="term" value="C:cytosol"/>
    <property type="evidence" value="ECO:0007669"/>
    <property type="project" value="TreeGrafter"/>
</dbReference>
<evidence type="ECO:0000313" key="3">
    <source>
        <dbReference type="Proteomes" id="UP000243528"/>
    </source>
</evidence>
<dbReference type="PANTHER" id="PTHR42698:SF1">
    <property type="entry name" value="GTPASE ERA, MITOCHONDRIAL"/>
    <property type="match status" value="1"/>
</dbReference>
<dbReference type="GO" id="GO:0005525">
    <property type="term" value="F:GTP binding"/>
    <property type="evidence" value="ECO:0007669"/>
    <property type="project" value="InterPro"/>
</dbReference>
<keyword evidence="3" id="KW-1185">Reference proteome</keyword>
<organism evidence="2 3">
    <name type="scientific">Haloactinopolyspora alba</name>
    <dbReference type="NCBI Taxonomy" id="648780"/>
    <lineage>
        <taxon>Bacteria</taxon>
        <taxon>Bacillati</taxon>
        <taxon>Actinomycetota</taxon>
        <taxon>Actinomycetes</taxon>
        <taxon>Jiangellales</taxon>
        <taxon>Jiangellaceae</taxon>
        <taxon>Haloactinopolyspora</taxon>
    </lineage>
</organism>
<dbReference type="SUPFAM" id="SSF52540">
    <property type="entry name" value="P-loop containing nucleoside triphosphate hydrolases"/>
    <property type="match status" value="1"/>
</dbReference>
<dbReference type="Pfam" id="PF00350">
    <property type="entry name" value="Dynamin_N"/>
    <property type="match status" value="1"/>
</dbReference>
<feature type="domain" description="Dynamin N-terminal" evidence="1">
    <location>
        <begin position="63"/>
        <end position="111"/>
    </location>
</feature>
<dbReference type="PANTHER" id="PTHR42698">
    <property type="entry name" value="GTPASE ERA"/>
    <property type="match status" value="1"/>
</dbReference>
<dbReference type="InterPro" id="IPR027417">
    <property type="entry name" value="P-loop_NTPase"/>
</dbReference>
<dbReference type="Gene3D" id="3.40.50.300">
    <property type="entry name" value="P-loop containing nucleotide triphosphate hydrolases"/>
    <property type="match status" value="1"/>
</dbReference>
<proteinExistence type="predicted"/>
<dbReference type="Proteomes" id="UP000243528">
    <property type="component" value="Unassembled WGS sequence"/>
</dbReference>
<dbReference type="RefSeq" id="WP_205741065.1">
    <property type="nucleotide sequence ID" value="NZ_PYGE01000025.1"/>
</dbReference>
<name>A0A2P8DHG0_9ACTN</name>
<reference evidence="2 3" key="1">
    <citation type="submission" date="2018-03" db="EMBL/GenBank/DDBJ databases">
        <title>Genomic Encyclopedia of Archaeal and Bacterial Type Strains, Phase II (KMG-II): from individual species to whole genera.</title>
        <authorList>
            <person name="Goeker M."/>
        </authorList>
    </citation>
    <scope>NUCLEOTIDE SEQUENCE [LARGE SCALE GENOMIC DNA]</scope>
    <source>
        <strain evidence="2 3">DSM 45211</strain>
    </source>
</reference>
<dbReference type="AlphaFoldDB" id="A0A2P8DHG0"/>
<dbReference type="EMBL" id="PYGE01000025">
    <property type="protein sequence ID" value="PSK96646.1"/>
    <property type="molecule type" value="Genomic_DNA"/>
</dbReference>
<sequence>METAELSIHDALAALRGRLASTRFPLESGDVADARRARGQALAQLDDYILPRLDRQDAPLLAVVGGSTGAGKSTLVNTLVGRPVTETGVRRPTTRSPVLIHHPDDAEWFDEQHVLSDLPRVEIHDRAGGALRVVADDGVPAGVALLDAPDIDSVVAENRALATQLVEAADLWMFVTTAARYSDAVPWDLLAAAAARHAAVAVVLDRVAPEAVSEVRGHLASMLTRHGLGDAPLLVVEEGTPDGKGLLPAPAAATVRGWLHDLAADDTARTEIVLRTLGGAVGEVLRRVGELADASDRQREVRAALESDVARAYGSARTRVDDAASDGSLVRGEALARWREYVGTVARAGRGEGLRGRAVSFLRGRPQPALDVGEALEHALAALVVDEAEQAATQADHRWRENPAGAALLGDDDLSRVGRGFSDRAAEAVRAWRRAVLELVRSAGVHDVQARPHGVEGVALALTIAAVSPDSADGAAAVARRILSSVVDDETLRRLAAQARSDLSTRVEAVLVADSARFTDRLADLPIEAGDGLRSVVTTVELAQEGGR</sequence>